<protein>
    <submittedName>
        <fullName evidence="1">Uncharacterized protein</fullName>
    </submittedName>
</protein>
<evidence type="ECO:0000313" key="2">
    <source>
        <dbReference type="Proteomes" id="UP000028703"/>
    </source>
</evidence>
<dbReference type="RefSeq" id="WP_034700843.1">
    <property type="nucleotide sequence ID" value="NZ_JPRO01000001.1"/>
</dbReference>
<proteinExistence type="predicted"/>
<dbReference type="EMBL" id="JPRO01000001">
    <property type="protein sequence ID" value="KFF09029.1"/>
    <property type="molecule type" value="Genomic_DNA"/>
</dbReference>
<dbReference type="Proteomes" id="UP000028703">
    <property type="component" value="Unassembled WGS sequence"/>
</dbReference>
<evidence type="ECO:0000313" key="1">
    <source>
        <dbReference type="EMBL" id="KFF09029.1"/>
    </source>
</evidence>
<name>A0A085ZX65_9FLAO</name>
<dbReference type="OrthoDB" id="1454437at2"/>
<keyword evidence="2" id="KW-1185">Reference proteome</keyword>
<dbReference type="AlphaFoldDB" id="A0A085ZX65"/>
<reference evidence="1 2" key="1">
    <citation type="submission" date="2014-07" db="EMBL/GenBank/DDBJ databases">
        <title>Genome of Chryseobacterium luteum DSM 18605.</title>
        <authorList>
            <person name="Stropko S.J."/>
            <person name="Pipes S.E."/>
            <person name="Newman J.D."/>
        </authorList>
    </citation>
    <scope>NUCLEOTIDE SEQUENCE [LARGE SCALE GENOMIC DNA]</scope>
    <source>
        <strain evidence="1 2">DSM 18605</strain>
    </source>
</reference>
<sequence length="154" mass="17901">MDAIHLISKQYINTSILLNKLENVALTIESEYLPQRSIRLANVQIKKGEGYNNSEYLDIYIRDLEGYNTSFNNLYGINNYGILVEIDYNKNENLIVPFLREILKEMPELLVYDEETPKGIDCYVYNKQFFDNNPGTDYYAVLDKNPPKSLNDLA</sequence>
<accession>A0A085ZX65</accession>
<comment type="caution">
    <text evidence="1">The sequence shown here is derived from an EMBL/GenBank/DDBJ whole genome shotgun (WGS) entry which is preliminary data.</text>
</comment>
<gene>
    <name evidence="1" type="ORF">IX38_00485</name>
</gene>
<organism evidence="1 2">
    <name type="scientific">Chryseobacterium luteum</name>
    <dbReference type="NCBI Taxonomy" id="421531"/>
    <lineage>
        <taxon>Bacteria</taxon>
        <taxon>Pseudomonadati</taxon>
        <taxon>Bacteroidota</taxon>
        <taxon>Flavobacteriia</taxon>
        <taxon>Flavobacteriales</taxon>
        <taxon>Weeksellaceae</taxon>
        <taxon>Chryseobacterium group</taxon>
        <taxon>Chryseobacterium</taxon>
    </lineage>
</organism>
<dbReference type="STRING" id="421531.IX38_00485"/>